<dbReference type="AlphaFoldDB" id="A0A8X7VA77"/>
<protein>
    <recommendedName>
        <fullName evidence="2">DEAD-box helicase OB fold domain-containing protein</fullName>
    </recommendedName>
</protein>
<dbReference type="GO" id="GO:0004386">
    <property type="term" value="F:helicase activity"/>
    <property type="evidence" value="ECO:0007669"/>
    <property type="project" value="UniProtKB-KW"/>
</dbReference>
<keyword evidence="1" id="KW-0547">Nucleotide-binding</keyword>
<sequence length="114" mass="12674">MKLDLILKKLEIRVNLLHFVLNDSSDASGDTFCEETVQLYPDSALNKKLSPNQSLAGAVICSGLFPGIASVVHRETSMSFKTMDDGQVSLYANSVNSRFPTIPYPWLVFHIKQI</sequence>
<accession>A0A8X7VA77</accession>
<evidence type="ECO:0000313" key="4">
    <source>
        <dbReference type="Proteomes" id="UP000886595"/>
    </source>
</evidence>
<keyword evidence="4" id="KW-1185">Reference proteome</keyword>
<proteinExistence type="predicted"/>
<dbReference type="InterPro" id="IPR011709">
    <property type="entry name" value="DEAD-box_helicase_OB_fold"/>
</dbReference>
<evidence type="ECO:0000256" key="1">
    <source>
        <dbReference type="ARBA" id="ARBA00022806"/>
    </source>
</evidence>
<dbReference type="OrthoDB" id="5600252at2759"/>
<dbReference type="Proteomes" id="UP000886595">
    <property type="component" value="Unassembled WGS sequence"/>
</dbReference>
<evidence type="ECO:0000313" key="3">
    <source>
        <dbReference type="EMBL" id="KAG2307501.1"/>
    </source>
</evidence>
<keyword evidence="1" id="KW-0347">Helicase</keyword>
<name>A0A8X7VA77_BRACI</name>
<keyword evidence="1" id="KW-0378">Hydrolase</keyword>
<feature type="domain" description="DEAD-box helicase OB fold" evidence="2">
    <location>
        <begin position="58"/>
        <end position="110"/>
    </location>
</feature>
<keyword evidence="1" id="KW-0067">ATP-binding</keyword>
<reference evidence="3 4" key="1">
    <citation type="submission" date="2020-02" db="EMBL/GenBank/DDBJ databases">
        <authorList>
            <person name="Ma Q."/>
            <person name="Huang Y."/>
            <person name="Song X."/>
            <person name="Pei D."/>
        </authorList>
    </citation>
    <scope>NUCLEOTIDE SEQUENCE [LARGE SCALE GENOMIC DNA]</scope>
    <source>
        <strain evidence="3">Sxm20200214</strain>
        <tissue evidence="3">Leaf</tissue>
    </source>
</reference>
<comment type="caution">
    <text evidence="3">The sequence shown here is derived from an EMBL/GenBank/DDBJ whole genome shotgun (WGS) entry which is preliminary data.</text>
</comment>
<evidence type="ECO:0000259" key="2">
    <source>
        <dbReference type="Pfam" id="PF07717"/>
    </source>
</evidence>
<dbReference type="Pfam" id="PF07717">
    <property type="entry name" value="OB_NTP_bind"/>
    <property type="match status" value="1"/>
</dbReference>
<organism evidence="3 4">
    <name type="scientific">Brassica carinata</name>
    <name type="common">Ethiopian mustard</name>
    <name type="synonym">Abyssinian cabbage</name>
    <dbReference type="NCBI Taxonomy" id="52824"/>
    <lineage>
        <taxon>Eukaryota</taxon>
        <taxon>Viridiplantae</taxon>
        <taxon>Streptophyta</taxon>
        <taxon>Embryophyta</taxon>
        <taxon>Tracheophyta</taxon>
        <taxon>Spermatophyta</taxon>
        <taxon>Magnoliopsida</taxon>
        <taxon>eudicotyledons</taxon>
        <taxon>Gunneridae</taxon>
        <taxon>Pentapetalae</taxon>
        <taxon>rosids</taxon>
        <taxon>malvids</taxon>
        <taxon>Brassicales</taxon>
        <taxon>Brassicaceae</taxon>
        <taxon>Brassiceae</taxon>
        <taxon>Brassica</taxon>
    </lineage>
</organism>
<gene>
    <name evidence="3" type="ORF">Bca52824_027249</name>
</gene>
<dbReference type="EMBL" id="JAAMPC010000006">
    <property type="protein sequence ID" value="KAG2307501.1"/>
    <property type="molecule type" value="Genomic_DNA"/>
</dbReference>